<dbReference type="SUPFAM" id="SSF51556">
    <property type="entry name" value="Metallo-dependent hydrolases"/>
    <property type="match status" value="1"/>
</dbReference>
<keyword evidence="7" id="KW-0378">Hydrolase</keyword>
<dbReference type="InterPro" id="IPR006330">
    <property type="entry name" value="Ado/ade_deaminase"/>
</dbReference>
<evidence type="ECO:0000313" key="11">
    <source>
        <dbReference type="WBParaSite" id="PSU_v2.g15990.t1"/>
    </source>
</evidence>
<evidence type="ECO:0000256" key="5">
    <source>
        <dbReference type="ARBA" id="ARBA00018099"/>
    </source>
</evidence>
<evidence type="ECO:0000256" key="1">
    <source>
        <dbReference type="ARBA" id="ARBA00001947"/>
    </source>
</evidence>
<dbReference type="AlphaFoldDB" id="A0A914Y9N4"/>
<reference evidence="11" key="1">
    <citation type="submission" date="2022-11" db="UniProtKB">
        <authorList>
            <consortium name="WormBaseParasite"/>
        </authorList>
    </citation>
    <scope>IDENTIFICATION</scope>
</reference>
<dbReference type="WBParaSite" id="PSU_v2.g15990.t1">
    <property type="protein sequence ID" value="PSU_v2.g15990.t1"/>
    <property type="gene ID" value="PSU_v2.g15990"/>
</dbReference>
<dbReference type="GO" id="GO:0006154">
    <property type="term" value="P:adenosine catabolic process"/>
    <property type="evidence" value="ECO:0007669"/>
    <property type="project" value="TreeGrafter"/>
</dbReference>
<dbReference type="GO" id="GO:0043103">
    <property type="term" value="P:hypoxanthine salvage"/>
    <property type="evidence" value="ECO:0007669"/>
    <property type="project" value="TreeGrafter"/>
</dbReference>
<evidence type="ECO:0000259" key="9">
    <source>
        <dbReference type="Pfam" id="PF00962"/>
    </source>
</evidence>
<dbReference type="GO" id="GO:0009897">
    <property type="term" value="C:external side of plasma membrane"/>
    <property type="evidence" value="ECO:0007669"/>
    <property type="project" value="TreeGrafter"/>
</dbReference>
<dbReference type="PANTHER" id="PTHR11409">
    <property type="entry name" value="ADENOSINE DEAMINASE"/>
    <property type="match status" value="1"/>
</dbReference>
<evidence type="ECO:0000256" key="6">
    <source>
        <dbReference type="ARBA" id="ARBA00022723"/>
    </source>
</evidence>
<dbReference type="GO" id="GO:0046103">
    <property type="term" value="P:inosine biosynthetic process"/>
    <property type="evidence" value="ECO:0007669"/>
    <property type="project" value="TreeGrafter"/>
</dbReference>
<dbReference type="GO" id="GO:0009168">
    <property type="term" value="P:purine ribonucleoside monophosphate biosynthetic process"/>
    <property type="evidence" value="ECO:0007669"/>
    <property type="project" value="InterPro"/>
</dbReference>
<evidence type="ECO:0000256" key="7">
    <source>
        <dbReference type="ARBA" id="ARBA00022801"/>
    </source>
</evidence>
<dbReference type="PANTHER" id="PTHR11409:SF43">
    <property type="entry name" value="ADENOSINE DEAMINASE"/>
    <property type="match status" value="1"/>
</dbReference>
<comment type="subcellular location">
    <subcellularLocation>
        <location evidence="2">Cell membrane</location>
        <topology evidence="2">Peripheral membrane protein</topology>
        <orientation evidence="2">Extracellular side</orientation>
    </subcellularLocation>
</comment>
<dbReference type="GO" id="GO:0046872">
    <property type="term" value="F:metal ion binding"/>
    <property type="evidence" value="ECO:0007669"/>
    <property type="project" value="UniProtKB-KW"/>
</dbReference>
<dbReference type="GO" id="GO:0060169">
    <property type="term" value="P:negative regulation of adenosine receptor signaling pathway"/>
    <property type="evidence" value="ECO:0007669"/>
    <property type="project" value="TreeGrafter"/>
</dbReference>
<feature type="domain" description="Adenosine deaminase" evidence="9">
    <location>
        <begin position="16"/>
        <end position="351"/>
    </location>
</feature>
<evidence type="ECO:0000313" key="10">
    <source>
        <dbReference type="Proteomes" id="UP000887577"/>
    </source>
</evidence>
<dbReference type="NCBIfam" id="TIGR01430">
    <property type="entry name" value="aden_deam"/>
    <property type="match status" value="1"/>
</dbReference>
<keyword evidence="6" id="KW-0479">Metal-binding</keyword>
<evidence type="ECO:0000256" key="8">
    <source>
        <dbReference type="ARBA" id="ARBA00022833"/>
    </source>
</evidence>
<dbReference type="InterPro" id="IPR006650">
    <property type="entry name" value="A/AMP_deam_AS"/>
</dbReference>
<proteinExistence type="inferred from homology"/>
<dbReference type="GO" id="GO:0004000">
    <property type="term" value="F:adenosine deaminase activity"/>
    <property type="evidence" value="ECO:0007669"/>
    <property type="project" value="TreeGrafter"/>
</dbReference>
<protein>
    <recommendedName>
        <fullName evidence="5">Adenosine deaminase</fullName>
        <ecNumber evidence="4">3.5.4.4</ecNumber>
    </recommendedName>
</protein>
<comment type="cofactor">
    <cofactor evidence="1">
        <name>Zn(2+)</name>
        <dbReference type="ChEBI" id="CHEBI:29105"/>
    </cofactor>
</comment>
<evidence type="ECO:0000256" key="3">
    <source>
        <dbReference type="ARBA" id="ARBA00006676"/>
    </source>
</evidence>
<dbReference type="Pfam" id="PF00962">
    <property type="entry name" value="A_deaminase"/>
    <property type="match status" value="1"/>
</dbReference>
<dbReference type="FunFam" id="3.20.20.140:FF:000057">
    <property type="entry name" value="Adenosine deaminase"/>
    <property type="match status" value="1"/>
</dbReference>
<organism evidence="10 11">
    <name type="scientific">Panagrolaimus superbus</name>
    <dbReference type="NCBI Taxonomy" id="310955"/>
    <lineage>
        <taxon>Eukaryota</taxon>
        <taxon>Metazoa</taxon>
        <taxon>Ecdysozoa</taxon>
        <taxon>Nematoda</taxon>
        <taxon>Chromadorea</taxon>
        <taxon>Rhabditida</taxon>
        <taxon>Tylenchina</taxon>
        <taxon>Panagrolaimomorpha</taxon>
        <taxon>Panagrolaimoidea</taxon>
        <taxon>Panagrolaimidae</taxon>
        <taxon>Panagrolaimus</taxon>
    </lineage>
</organism>
<dbReference type="InterPro" id="IPR032466">
    <property type="entry name" value="Metal_Hydrolase"/>
</dbReference>
<dbReference type="Gene3D" id="3.20.20.140">
    <property type="entry name" value="Metal-dependent hydrolases"/>
    <property type="match status" value="1"/>
</dbReference>
<name>A0A914Y9N4_9BILA</name>
<keyword evidence="8" id="KW-0862">Zinc</keyword>
<dbReference type="GO" id="GO:0005829">
    <property type="term" value="C:cytosol"/>
    <property type="evidence" value="ECO:0007669"/>
    <property type="project" value="TreeGrafter"/>
</dbReference>
<evidence type="ECO:0000256" key="2">
    <source>
        <dbReference type="ARBA" id="ARBA00004296"/>
    </source>
</evidence>
<sequence length="355" mass="39317">MSSSSMSPSSDEYNFPKIELHLHLDGAVRHSTLFELAQKKKIDLQGAKSVEDVKKLLVTHEPANLAKVLAAFDIFLPVIKNDAAALERVAYETCEDQSKVGVIYFEARYSPHLLCDSDKGDKLSPKDVIEAIHRGFIRGEKDFGVKARSILCCISGFEDFANEVLDLATTLKDVGVVGIDVAGCSKGADESYGPEIVNMFKEAAKRGIHRTVHAGESGSFGSKSVVHAIVEMKSERIGHGYRLTEDTENYQKYAVKEQIHFEACPYSSVMTGAVPLNWPMHPLKKWEKDGVNFSISTDDPTCFDNTVISELRIAKNEIGLSLEQLKKCQLNAAKSCFLPEDEKVEIIQKIKNGKF</sequence>
<dbReference type="EC" id="3.5.4.4" evidence="4"/>
<dbReference type="InterPro" id="IPR001365">
    <property type="entry name" value="A_deaminase_dom"/>
</dbReference>
<keyword evidence="10" id="KW-1185">Reference proteome</keyword>
<accession>A0A914Y9N4</accession>
<evidence type="ECO:0000256" key="4">
    <source>
        <dbReference type="ARBA" id="ARBA00012784"/>
    </source>
</evidence>
<comment type="similarity">
    <text evidence="3">Belongs to the metallo-dependent hydrolases superfamily. Adenosine and AMP deaminases family.</text>
</comment>
<dbReference type="PROSITE" id="PS00485">
    <property type="entry name" value="A_DEAMINASE"/>
    <property type="match status" value="1"/>
</dbReference>
<dbReference type="Proteomes" id="UP000887577">
    <property type="component" value="Unplaced"/>
</dbReference>